<comment type="caution">
    <text evidence="1">The sequence shown here is derived from an EMBL/GenBank/DDBJ whole genome shotgun (WGS) entry which is preliminary data.</text>
</comment>
<evidence type="ECO:0008006" key="3">
    <source>
        <dbReference type="Google" id="ProtNLM"/>
    </source>
</evidence>
<name>A0ABS2Q3A1_9BACL</name>
<evidence type="ECO:0000313" key="2">
    <source>
        <dbReference type="Proteomes" id="UP000808914"/>
    </source>
</evidence>
<evidence type="ECO:0000313" key="1">
    <source>
        <dbReference type="EMBL" id="MBM7646772.1"/>
    </source>
</evidence>
<protein>
    <recommendedName>
        <fullName evidence="3">DUF1259 domain-containing protein</fullName>
    </recommendedName>
</protein>
<dbReference type="EMBL" id="JAFBER010000029">
    <property type="protein sequence ID" value="MBM7646772.1"/>
    <property type="molecule type" value="Genomic_DNA"/>
</dbReference>
<gene>
    <name evidence="1" type="ORF">JOD45_003006</name>
</gene>
<dbReference type="RefSeq" id="WP_205004652.1">
    <property type="nucleotide sequence ID" value="NZ_JAFBER010000029.1"/>
</dbReference>
<proteinExistence type="predicted"/>
<reference evidence="1 2" key="1">
    <citation type="submission" date="2021-01" db="EMBL/GenBank/DDBJ databases">
        <title>Genomic Encyclopedia of Type Strains, Phase IV (KMG-IV): sequencing the most valuable type-strain genomes for metagenomic binning, comparative biology and taxonomic classification.</title>
        <authorList>
            <person name="Goeker M."/>
        </authorList>
    </citation>
    <scope>NUCLEOTIDE SEQUENCE [LARGE SCALE GENOMIC DNA]</scope>
    <source>
        <strain evidence="1 2">DSM 28236</strain>
    </source>
</reference>
<dbReference type="Proteomes" id="UP000808914">
    <property type="component" value="Unassembled WGS sequence"/>
</dbReference>
<keyword evidence="2" id="KW-1185">Reference proteome</keyword>
<organism evidence="1 2">
    <name type="scientific">Scopulibacillus daqui</name>
    <dbReference type="NCBI Taxonomy" id="1469162"/>
    <lineage>
        <taxon>Bacteria</taxon>
        <taxon>Bacillati</taxon>
        <taxon>Bacillota</taxon>
        <taxon>Bacilli</taxon>
        <taxon>Bacillales</taxon>
        <taxon>Sporolactobacillaceae</taxon>
        <taxon>Scopulibacillus</taxon>
    </lineage>
</organism>
<sequence length="125" mass="14443">MPHCKKAARILGGKVKSCSRTRCEVTKERHLHATILGRDYETDQEFVFESIDQKGRTLNTVEFTVLQQEVNPLIDALRKYGFKVTAVHNHWLFDQPRLMYVHAENVENPYVAAEMLSKVLTVLEN</sequence>
<dbReference type="Pfam" id="PF07485">
    <property type="entry name" value="DUF1529"/>
    <property type="match status" value="1"/>
</dbReference>
<dbReference type="InterPro" id="IPR011094">
    <property type="entry name" value="Uncharacterised_LppY/LpqO"/>
</dbReference>
<accession>A0ABS2Q3A1</accession>